<dbReference type="EMBL" id="CAJHNJ030000012">
    <property type="protein sequence ID" value="CAG9109891.1"/>
    <property type="molecule type" value="Genomic_DNA"/>
</dbReference>
<accession>A0A8S4E3V7</accession>
<protein>
    <submittedName>
        <fullName evidence="2">(diamondback moth) hypothetical protein</fullName>
    </submittedName>
</protein>
<gene>
    <name evidence="2" type="ORF">PLXY2_LOCUS4357</name>
</gene>
<dbReference type="Proteomes" id="UP000653454">
    <property type="component" value="Unassembled WGS sequence"/>
</dbReference>
<keyword evidence="3" id="KW-1185">Reference proteome</keyword>
<reference evidence="2" key="1">
    <citation type="submission" date="2020-11" db="EMBL/GenBank/DDBJ databases">
        <authorList>
            <person name="Whiteford S."/>
        </authorList>
    </citation>
    <scope>NUCLEOTIDE SEQUENCE</scope>
</reference>
<name>A0A8S4E3V7_PLUXY</name>
<sequence length="73" mass="8444">MEAKLYKSMKLTHLKHNLIPIRRPFRAEQSGNARWLERHALGVPRSEVEWKERWPPTADGGAGEPEGREGIRN</sequence>
<evidence type="ECO:0000256" key="1">
    <source>
        <dbReference type="SAM" id="MobiDB-lite"/>
    </source>
</evidence>
<comment type="caution">
    <text evidence="2">The sequence shown here is derived from an EMBL/GenBank/DDBJ whole genome shotgun (WGS) entry which is preliminary data.</text>
</comment>
<organism evidence="2 3">
    <name type="scientific">Plutella xylostella</name>
    <name type="common">Diamondback moth</name>
    <name type="synonym">Plutella maculipennis</name>
    <dbReference type="NCBI Taxonomy" id="51655"/>
    <lineage>
        <taxon>Eukaryota</taxon>
        <taxon>Metazoa</taxon>
        <taxon>Ecdysozoa</taxon>
        <taxon>Arthropoda</taxon>
        <taxon>Hexapoda</taxon>
        <taxon>Insecta</taxon>
        <taxon>Pterygota</taxon>
        <taxon>Neoptera</taxon>
        <taxon>Endopterygota</taxon>
        <taxon>Lepidoptera</taxon>
        <taxon>Glossata</taxon>
        <taxon>Ditrysia</taxon>
        <taxon>Yponomeutoidea</taxon>
        <taxon>Plutellidae</taxon>
        <taxon>Plutella</taxon>
    </lineage>
</organism>
<proteinExistence type="predicted"/>
<feature type="region of interest" description="Disordered" evidence="1">
    <location>
        <begin position="49"/>
        <end position="73"/>
    </location>
</feature>
<dbReference type="AlphaFoldDB" id="A0A8S4E3V7"/>
<evidence type="ECO:0000313" key="2">
    <source>
        <dbReference type="EMBL" id="CAG9109891.1"/>
    </source>
</evidence>
<evidence type="ECO:0000313" key="3">
    <source>
        <dbReference type="Proteomes" id="UP000653454"/>
    </source>
</evidence>